<feature type="compositionally biased region" description="Polar residues" evidence="2">
    <location>
        <begin position="280"/>
        <end position="289"/>
    </location>
</feature>
<sequence length="838" mass="86328">MAPKKSTSKSSSKGSAAASTSTSSSSSSSRKSSRKTVIAEHADEEEDGKGRRTAPRHSRAPLPASAGSIQRPSTEARFEDLFPDSDAPAEAPAPVASTSTSSSSKRKAPASTSTAAEGSSSKRKRTDSTARDEPAAQTGRASTSKSKSSSSRAPRATLNEEEVDDFVFTRVDPPAATSSRADTSTKRNGASSSSRKSNHAAGSTSVSASTTRPLLADVADGETPVIRRNKAFRTGAAPATPGNNTTEKSVSRADASASRSKRSKRSEAGSSLRQTLGIGQPSTSQQANASTSRRSSLTTKSSRRRSSLRDGRTPAYPHRDVPATELYRHVNAQAGPLPRLKAIFGWILERGVEDGAKGTLEPTTVPPLPDPVPIPPSDEKKGKKKGKASAANLAPARPPPQPVLNDADRADLTSMTSSATLFRAVLSATLSKTVADLTSPASPIADVNWITRPQAGRASSSAAGVQEGKAKHPRNIAHAAMIARLEGTVASLRSELKRWEAMHQSVEAMEEENIELEAKLETLRLTDVGPDAVGSEGPEKGKAPAFGAIPVDSLLAGQEEAWIKSELDEAQREKYLLALSVLGGRGEAGPSNGPGTPSKSKARPSGKSPQKRKGKRKRGEDEMEVDDDDDEGDGDVSAQLRDAIAEAEWQIDQLRSSTHTLTQLDAITDRYMQAVSLRLGDALKEVTSDAPMAGMAAATDVSGSTTPASSLVSVLRGTRSTNAAASAGTLVRPGQVGAAPGEDPGQDLLRSFITASGGEAGSSSSGRRSAAPPTPRKSAGAGTAAATASSASAEASPRNARRSTNAAASAARPSSGGNAAGAAGEKPSAATPASASAP</sequence>
<keyword evidence="1" id="KW-0175">Coiled coil</keyword>
<dbReference type="PANTHER" id="PTHR14778">
    <property type="entry name" value="KINETOCHORE-ASSOCIATED PROTEIN DSN1 HOMOLOG"/>
    <property type="match status" value="1"/>
</dbReference>
<protein>
    <recommendedName>
        <fullName evidence="5">Kinetochore protein Mis13</fullName>
    </recommendedName>
</protein>
<proteinExistence type="predicted"/>
<feature type="region of interest" description="Disordered" evidence="2">
    <location>
        <begin position="357"/>
        <end position="407"/>
    </location>
</feature>
<gene>
    <name evidence="3" type="ORF">OC842_005822</name>
</gene>
<feature type="compositionally biased region" description="Low complexity" evidence="2">
    <location>
        <begin position="756"/>
        <end position="771"/>
    </location>
</feature>
<feature type="compositionally biased region" description="Polar residues" evidence="2">
    <location>
        <begin position="176"/>
        <end position="195"/>
    </location>
</feature>
<evidence type="ECO:0000313" key="4">
    <source>
        <dbReference type="Proteomes" id="UP001176521"/>
    </source>
</evidence>
<dbReference type="GO" id="GO:0000444">
    <property type="term" value="C:MIS12/MIND type complex"/>
    <property type="evidence" value="ECO:0007669"/>
    <property type="project" value="InterPro"/>
</dbReference>
<feature type="compositionally biased region" description="Basic residues" evidence="2">
    <location>
        <begin position="600"/>
        <end position="617"/>
    </location>
</feature>
<dbReference type="GO" id="GO:0007059">
    <property type="term" value="P:chromosome segregation"/>
    <property type="evidence" value="ECO:0007669"/>
    <property type="project" value="InterPro"/>
</dbReference>
<feature type="compositionally biased region" description="Low complexity" evidence="2">
    <location>
        <begin position="140"/>
        <end position="157"/>
    </location>
</feature>
<name>A0AAN6G965_9BASI</name>
<evidence type="ECO:0000256" key="1">
    <source>
        <dbReference type="SAM" id="Coils"/>
    </source>
</evidence>
<feature type="compositionally biased region" description="Acidic residues" evidence="2">
    <location>
        <begin position="621"/>
        <end position="634"/>
    </location>
</feature>
<dbReference type="EMBL" id="JAPDMQ010000449">
    <property type="protein sequence ID" value="KAK0524478.1"/>
    <property type="molecule type" value="Genomic_DNA"/>
</dbReference>
<feature type="compositionally biased region" description="Pro residues" evidence="2">
    <location>
        <begin position="364"/>
        <end position="376"/>
    </location>
</feature>
<dbReference type="Proteomes" id="UP001176521">
    <property type="component" value="Unassembled WGS sequence"/>
</dbReference>
<accession>A0AAN6G965</accession>
<feature type="non-terminal residue" evidence="3">
    <location>
        <position position="838"/>
    </location>
</feature>
<feature type="compositionally biased region" description="Basic and acidic residues" evidence="2">
    <location>
        <begin position="307"/>
        <end position="324"/>
    </location>
</feature>
<evidence type="ECO:0000256" key="2">
    <source>
        <dbReference type="SAM" id="MobiDB-lite"/>
    </source>
</evidence>
<keyword evidence="4" id="KW-1185">Reference proteome</keyword>
<dbReference type="AlphaFoldDB" id="A0AAN6G965"/>
<dbReference type="PANTHER" id="PTHR14778:SF2">
    <property type="entry name" value="KINETOCHORE-ASSOCIATED PROTEIN DSN1 HOMOLOG"/>
    <property type="match status" value="1"/>
</dbReference>
<organism evidence="3 4">
    <name type="scientific">Tilletia horrida</name>
    <dbReference type="NCBI Taxonomy" id="155126"/>
    <lineage>
        <taxon>Eukaryota</taxon>
        <taxon>Fungi</taxon>
        <taxon>Dikarya</taxon>
        <taxon>Basidiomycota</taxon>
        <taxon>Ustilaginomycotina</taxon>
        <taxon>Exobasidiomycetes</taxon>
        <taxon>Tilletiales</taxon>
        <taxon>Tilletiaceae</taxon>
        <taxon>Tilletia</taxon>
    </lineage>
</organism>
<feature type="compositionally biased region" description="Low complexity" evidence="2">
    <location>
        <begin position="290"/>
        <end position="300"/>
    </location>
</feature>
<feature type="region of interest" description="Disordered" evidence="2">
    <location>
        <begin position="756"/>
        <end position="838"/>
    </location>
</feature>
<reference evidence="3" key="1">
    <citation type="journal article" date="2023" name="PhytoFront">
        <title>Draft Genome Resources of Seven Strains of Tilletia horrida, Causal Agent of Kernel Smut of Rice.</title>
        <authorList>
            <person name="Khanal S."/>
            <person name="Antony Babu S."/>
            <person name="Zhou X.G."/>
        </authorList>
    </citation>
    <scope>NUCLEOTIDE SEQUENCE</scope>
    <source>
        <strain evidence="3">TX3</strain>
    </source>
</reference>
<feature type="compositionally biased region" description="Low complexity" evidence="2">
    <location>
        <begin position="778"/>
        <end position="838"/>
    </location>
</feature>
<feature type="coiled-coil region" evidence="1">
    <location>
        <begin position="482"/>
        <end position="526"/>
    </location>
</feature>
<dbReference type="InterPro" id="IPR013218">
    <property type="entry name" value="Dsn1/Mis13"/>
</dbReference>
<feature type="region of interest" description="Disordered" evidence="2">
    <location>
        <begin position="585"/>
        <end position="635"/>
    </location>
</feature>
<feature type="compositionally biased region" description="Low complexity" evidence="2">
    <location>
        <begin position="85"/>
        <end position="119"/>
    </location>
</feature>
<feature type="compositionally biased region" description="Low complexity" evidence="2">
    <location>
        <begin position="1"/>
        <end position="30"/>
    </location>
</feature>
<evidence type="ECO:0008006" key="5">
    <source>
        <dbReference type="Google" id="ProtNLM"/>
    </source>
</evidence>
<evidence type="ECO:0000313" key="3">
    <source>
        <dbReference type="EMBL" id="KAK0524478.1"/>
    </source>
</evidence>
<feature type="compositionally biased region" description="Low complexity" evidence="2">
    <location>
        <begin position="200"/>
        <end position="211"/>
    </location>
</feature>
<comment type="caution">
    <text evidence="3">The sequence shown here is derived from an EMBL/GenBank/DDBJ whole genome shotgun (WGS) entry which is preliminary data.</text>
</comment>
<dbReference type="GO" id="GO:0051301">
    <property type="term" value="P:cell division"/>
    <property type="evidence" value="ECO:0007669"/>
    <property type="project" value="InterPro"/>
</dbReference>
<dbReference type="Pfam" id="PF08202">
    <property type="entry name" value="MIS13"/>
    <property type="match status" value="1"/>
</dbReference>
<feature type="region of interest" description="Disordered" evidence="2">
    <location>
        <begin position="1"/>
        <end position="324"/>
    </location>
</feature>